<dbReference type="SUPFAM" id="SSF53474">
    <property type="entry name" value="alpha/beta-Hydrolases"/>
    <property type="match status" value="1"/>
</dbReference>
<organism evidence="1">
    <name type="scientific">marine sediment metagenome</name>
    <dbReference type="NCBI Taxonomy" id="412755"/>
    <lineage>
        <taxon>unclassified sequences</taxon>
        <taxon>metagenomes</taxon>
        <taxon>ecological metagenomes</taxon>
    </lineage>
</organism>
<reference evidence="1" key="1">
    <citation type="journal article" date="2014" name="Front. Microbiol.">
        <title>High frequency of phylogenetically diverse reductive dehalogenase-homologous genes in deep subseafloor sedimentary metagenomes.</title>
        <authorList>
            <person name="Kawai M."/>
            <person name="Futagami T."/>
            <person name="Toyoda A."/>
            <person name="Takaki Y."/>
            <person name="Nishi S."/>
            <person name="Hori S."/>
            <person name="Arai W."/>
            <person name="Tsubouchi T."/>
            <person name="Morono Y."/>
            <person name="Uchiyama I."/>
            <person name="Ito T."/>
            <person name="Fujiyama A."/>
            <person name="Inagaki F."/>
            <person name="Takami H."/>
        </authorList>
    </citation>
    <scope>NUCLEOTIDE SEQUENCE</scope>
    <source>
        <strain evidence="1">Expedition CK06-06</strain>
    </source>
</reference>
<sequence length="225" mass="24534">MLPAVNPTPTQTPEFVKQIEAAGALFDKANVVGVYCAHGTFAGNDALGLLTELARFAPGVSKSLSRLGKQTVDWVAGETGNYTPAYVSTMQKGLSAGAERTIPVRLFNWSSQNNHIGRADGAVRLLDEVARFAESLELDEFSPAGPPRIVLWGHSHGGNVFSLLTNLLGSDSETRREFFKASRSFYQPCIRNNVDLPVWPRVIDLLENPDHPLRRVALDVVTFGT</sequence>
<dbReference type="InterPro" id="IPR029058">
    <property type="entry name" value="AB_hydrolase_fold"/>
</dbReference>
<dbReference type="EMBL" id="BARW01017571">
    <property type="protein sequence ID" value="GAJ02451.1"/>
    <property type="molecule type" value="Genomic_DNA"/>
</dbReference>
<name>X1URG4_9ZZZZ</name>
<comment type="caution">
    <text evidence="1">The sequence shown here is derived from an EMBL/GenBank/DDBJ whole genome shotgun (WGS) entry which is preliminary data.</text>
</comment>
<accession>X1URG4</accession>
<evidence type="ECO:0000313" key="1">
    <source>
        <dbReference type="EMBL" id="GAJ02451.1"/>
    </source>
</evidence>
<protein>
    <submittedName>
        <fullName evidence="1">Uncharacterized protein</fullName>
    </submittedName>
</protein>
<feature type="non-terminal residue" evidence="1">
    <location>
        <position position="225"/>
    </location>
</feature>
<gene>
    <name evidence="1" type="ORF">S12H4_30314</name>
</gene>
<proteinExistence type="predicted"/>
<dbReference type="AlphaFoldDB" id="X1URG4"/>